<dbReference type="NCBIfam" id="TIGR04183">
    <property type="entry name" value="Por_Secre_tail"/>
    <property type="match status" value="1"/>
</dbReference>
<dbReference type="AlphaFoldDB" id="A0A7C3UPT6"/>
<sequence>MKNLLILSLLFSFPIFALTPLERDEILLKGGGRIENGRYLINFSRPDLRNGFYLNLTGLREFFLSLNGEPIGKFPQKTRRTIDLSEKKGWLKDKNEIEVQSPEEGKTFSFSLFQSDYRWYFGTLHIHTTYSDGRRSVSQILNMVNDEGGNFCAITDHDTLGQCYDTAFHRTGNCQPIRGTEWTTDSGHANILGMEGRNSFIKRSVARMIDDATYRGGLVQINHPCDDELGIGWDHYPYLDPGIDAIEIFNGPTWSPEGEKSDAEAVAWWHQLLTEGKRITATGNSDYHGSRPYEDPLGSHSAVYASSDHPDTILRAVKFGRVMVCAEMGDSRLYLYADTNNNQIMDLIMGENILIPSGNKTIRFRLEVDDADTLDVVRVYARSGEIYSHTLPTGGDYEYEWETNYSNLDTNFVRVALFGSDGDYEYCTNPIYINYPEYEFGPCHFQTNPINLPETINVGADESIAFSLRNTGLVSPYRFGLLVAVETTNFLFSDWARQGPGIGEVRHNPNLNGYEILEWCGGYPYSVRLSPQNTFTYWLKIRAKQEGWQRVFYRSWADDRLFIIEKDPKTGFLGPDGEQWRFDSIFIRSAVTINQPVEGGKETFTLAPNPANDLIKISLLSSSRKPSLTIYDVRGNRVKTLIPEGKEIRYRAKELREGVYFLILKVGEREGRKKIIISH</sequence>
<dbReference type="GO" id="GO:0004534">
    <property type="term" value="F:5'-3' RNA exonuclease activity"/>
    <property type="evidence" value="ECO:0007669"/>
    <property type="project" value="TreeGrafter"/>
</dbReference>
<protein>
    <submittedName>
        <fullName evidence="2">T9SS type A sorting domain-containing protein</fullName>
    </submittedName>
</protein>
<dbReference type="EMBL" id="DTMQ01000030">
    <property type="protein sequence ID" value="HGE99304.1"/>
    <property type="molecule type" value="Genomic_DNA"/>
</dbReference>
<gene>
    <name evidence="2" type="ORF">ENX07_04455</name>
</gene>
<feature type="domain" description="Secretion system C-terminal sorting" evidence="1">
    <location>
        <begin position="608"/>
        <end position="677"/>
    </location>
</feature>
<reference evidence="2" key="1">
    <citation type="journal article" date="2020" name="mSystems">
        <title>Genome- and Community-Level Interaction Insights into Carbon Utilization and Element Cycling Functions of Hydrothermarchaeota in Hydrothermal Sediment.</title>
        <authorList>
            <person name="Zhou Z."/>
            <person name="Liu Y."/>
            <person name="Xu W."/>
            <person name="Pan J."/>
            <person name="Luo Z.H."/>
            <person name="Li M."/>
        </authorList>
    </citation>
    <scope>NUCLEOTIDE SEQUENCE [LARGE SCALE GENOMIC DNA]</scope>
    <source>
        <strain evidence="2">SpSt-906</strain>
    </source>
</reference>
<organism evidence="2">
    <name type="scientific">candidate division WOR-3 bacterium</name>
    <dbReference type="NCBI Taxonomy" id="2052148"/>
    <lineage>
        <taxon>Bacteria</taxon>
        <taxon>Bacteria division WOR-3</taxon>
    </lineage>
</organism>
<dbReference type="Gene3D" id="3.20.20.140">
    <property type="entry name" value="Metal-dependent hydrolases"/>
    <property type="match status" value="1"/>
</dbReference>
<evidence type="ECO:0000313" key="2">
    <source>
        <dbReference type="EMBL" id="HGE99304.1"/>
    </source>
</evidence>
<dbReference type="InterPro" id="IPR016195">
    <property type="entry name" value="Pol/histidinol_Pase-like"/>
</dbReference>
<proteinExistence type="predicted"/>
<evidence type="ECO:0000259" key="1">
    <source>
        <dbReference type="Pfam" id="PF18962"/>
    </source>
</evidence>
<dbReference type="InterPro" id="IPR052018">
    <property type="entry name" value="PHP_domain"/>
</dbReference>
<dbReference type="InterPro" id="IPR026444">
    <property type="entry name" value="Secre_tail"/>
</dbReference>
<dbReference type="PANTHER" id="PTHR42924">
    <property type="entry name" value="EXONUCLEASE"/>
    <property type="match status" value="1"/>
</dbReference>
<dbReference type="NCBIfam" id="NF038032">
    <property type="entry name" value="CehA_McbA_metalo"/>
    <property type="match status" value="1"/>
</dbReference>
<dbReference type="Pfam" id="PF18962">
    <property type="entry name" value="Por_Secre_tail"/>
    <property type="match status" value="1"/>
</dbReference>
<dbReference type="SUPFAM" id="SSF89550">
    <property type="entry name" value="PHP domain-like"/>
    <property type="match status" value="1"/>
</dbReference>
<accession>A0A7C3UPT6</accession>
<comment type="caution">
    <text evidence="2">The sequence shown here is derived from an EMBL/GenBank/DDBJ whole genome shotgun (WGS) entry which is preliminary data.</text>
</comment>
<dbReference type="PANTHER" id="PTHR42924:SF3">
    <property type="entry name" value="POLYMERASE_HISTIDINOL PHOSPHATASE N-TERMINAL DOMAIN-CONTAINING PROTEIN"/>
    <property type="match status" value="1"/>
</dbReference>
<dbReference type="GO" id="GO:0035312">
    <property type="term" value="F:5'-3' DNA exonuclease activity"/>
    <property type="evidence" value="ECO:0007669"/>
    <property type="project" value="TreeGrafter"/>
</dbReference>
<name>A0A7C3UPT6_UNCW3</name>